<keyword evidence="2" id="KW-1185">Reference proteome</keyword>
<accession>A0A6C2U4H7</accession>
<name>A0A6C2U4H7_PONDE</name>
<gene>
    <name evidence="1" type="ORF">PDESU_03532</name>
</gene>
<evidence type="ECO:0000313" key="2">
    <source>
        <dbReference type="Proteomes" id="UP000366872"/>
    </source>
</evidence>
<dbReference type="RefSeq" id="WP_136080570.1">
    <property type="nucleotide sequence ID" value="NZ_CAAHFG010000002.1"/>
</dbReference>
<dbReference type="AlphaFoldDB" id="A0A6C2U4H7"/>
<dbReference type="PROSITE" id="PS51257">
    <property type="entry name" value="PROKAR_LIPOPROTEIN"/>
    <property type="match status" value="1"/>
</dbReference>
<dbReference type="EMBL" id="CAAHFG010000002">
    <property type="protein sequence ID" value="VGO14952.1"/>
    <property type="molecule type" value="Genomic_DNA"/>
</dbReference>
<protein>
    <submittedName>
        <fullName evidence="1">Uncharacterized protein</fullName>
    </submittedName>
</protein>
<reference evidence="1 2" key="1">
    <citation type="submission" date="2019-04" db="EMBL/GenBank/DDBJ databases">
        <authorList>
            <person name="Van Vliet M D."/>
        </authorList>
    </citation>
    <scope>NUCLEOTIDE SEQUENCE [LARGE SCALE GENOMIC DNA]</scope>
    <source>
        <strain evidence="1 2">F1</strain>
    </source>
</reference>
<sequence length="147" mass="16052">MNSFTHRKHLGTGVVLIMFMACIAVRPTELHAKSTDGTKDANQKAPVIKRDPFWPIGYVPESVKAATEPEPEPVKPTVANNWNKAMRNVVINGVSSRADNEFFAVINGEVKSVGDTVSISFDGMVYTWAVDSIKPPGSVKLRRVSAL</sequence>
<evidence type="ECO:0000313" key="1">
    <source>
        <dbReference type="EMBL" id="VGO14952.1"/>
    </source>
</evidence>
<proteinExistence type="predicted"/>
<organism evidence="1 2">
    <name type="scientific">Pontiella desulfatans</name>
    <dbReference type="NCBI Taxonomy" id="2750659"/>
    <lineage>
        <taxon>Bacteria</taxon>
        <taxon>Pseudomonadati</taxon>
        <taxon>Kiritimatiellota</taxon>
        <taxon>Kiritimatiellia</taxon>
        <taxon>Kiritimatiellales</taxon>
        <taxon>Pontiellaceae</taxon>
        <taxon>Pontiella</taxon>
    </lineage>
</organism>
<dbReference type="Proteomes" id="UP000366872">
    <property type="component" value="Unassembled WGS sequence"/>
</dbReference>